<reference evidence="1 2" key="1">
    <citation type="journal article" date="2023" name="Sci. Data">
        <title>Genome assembly of the Korean intertidal mud-creeper Batillaria attramentaria.</title>
        <authorList>
            <person name="Patra A.K."/>
            <person name="Ho P.T."/>
            <person name="Jun S."/>
            <person name="Lee S.J."/>
            <person name="Kim Y."/>
            <person name="Won Y.J."/>
        </authorList>
    </citation>
    <scope>NUCLEOTIDE SEQUENCE [LARGE SCALE GENOMIC DNA]</scope>
    <source>
        <strain evidence="1">Wonlab-2016</strain>
    </source>
</reference>
<dbReference type="AlphaFoldDB" id="A0ABD0K7Y0"/>
<dbReference type="Proteomes" id="UP001519460">
    <property type="component" value="Unassembled WGS sequence"/>
</dbReference>
<name>A0ABD0K7Y0_9CAEN</name>
<dbReference type="EMBL" id="JACVVK020000231">
    <property type="protein sequence ID" value="KAK7483192.1"/>
    <property type="molecule type" value="Genomic_DNA"/>
</dbReference>
<evidence type="ECO:0000313" key="2">
    <source>
        <dbReference type="Proteomes" id="UP001519460"/>
    </source>
</evidence>
<keyword evidence="2" id="KW-1185">Reference proteome</keyword>
<feature type="non-terminal residue" evidence="1">
    <location>
        <position position="1"/>
    </location>
</feature>
<gene>
    <name evidence="1" type="ORF">BaRGS_00025596</name>
</gene>
<sequence length="114" mass="12576">AVQGFRPRGVLFSLDCPPDASARLDTSLSKLQNIAVLHAVPENCGAAMQALQDARSLIRACLNSEDPDILKILGRHDLTSYIGKMRPLCLAQLPLERDGINILKYNFIFVVMLQ</sequence>
<organism evidence="1 2">
    <name type="scientific">Batillaria attramentaria</name>
    <dbReference type="NCBI Taxonomy" id="370345"/>
    <lineage>
        <taxon>Eukaryota</taxon>
        <taxon>Metazoa</taxon>
        <taxon>Spiralia</taxon>
        <taxon>Lophotrochozoa</taxon>
        <taxon>Mollusca</taxon>
        <taxon>Gastropoda</taxon>
        <taxon>Caenogastropoda</taxon>
        <taxon>Sorbeoconcha</taxon>
        <taxon>Cerithioidea</taxon>
        <taxon>Batillariidae</taxon>
        <taxon>Batillaria</taxon>
    </lineage>
</organism>
<accession>A0ABD0K7Y0</accession>
<feature type="non-terminal residue" evidence="1">
    <location>
        <position position="114"/>
    </location>
</feature>
<protein>
    <submittedName>
        <fullName evidence="1">Uncharacterized protein</fullName>
    </submittedName>
</protein>
<evidence type="ECO:0000313" key="1">
    <source>
        <dbReference type="EMBL" id="KAK7483192.1"/>
    </source>
</evidence>
<proteinExistence type="predicted"/>
<comment type="caution">
    <text evidence="1">The sequence shown here is derived from an EMBL/GenBank/DDBJ whole genome shotgun (WGS) entry which is preliminary data.</text>
</comment>